<name>A0A8S5SW67_9CAUD</name>
<organism evidence="1">
    <name type="scientific">Siphoviridae sp. ctqPo10</name>
    <dbReference type="NCBI Taxonomy" id="2827948"/>
    <lineage>
        <taxon>Viruses</taxon>
        <taxon>Duplodnaviria</taxon>
        <taxon>Heunggongvirae</taxon>
        <taxon>Uroviricota</taxon>
        <taxon>Caudoviricetes</taxon>
    </lineage>
</organism>
<evidence type="ECO:0000313" key="1">
    <source>
        <dbReference type="EMBL" id="DAF54786.1"/>
    </source>
</evidence>
<protein>
    <submittedName>
        <fullName evidence="1">Uncharacterized protein</fullName>
    </submittedName>
</protein>
<proteinExistence type="predicted"/>
<dbReference type="EMBL" id="BK032682">
    <property type="protein sequence ID" value="DAF54786.1"/>
    <property type="molecule type" value="Genomic_DNA"/>
</dbReference>
<reference evidence="1" key="1">
    <citation type="journal article" date="2021" name="Proc. Natl. Acad. Sci. U.S.A.">
        <title>A Catalog of Tens of Thousands of Viruses from Human Metagenomes Reveals Hidden Associations with Chronic Diseases.</title>
        <authorList>
            <person name="Tisza M.J."/>
            <person name="Buck C.B."/>
        </authorList>
    </citation>
    <scope>NUCLEOTIDE SEQUENCE</scope>
    <source>
        <strain evidence="1">CtqPo10</strain>
    </source>
</reference>
<accession>A0A8S5SW67</accession>
<sequence length="52" mass="6247">MEKVIGTYRIFFSVNGRKSPYKCGDMWLKRINNYLLREQISFIIRRNMMGGD</sequence>